<dbReference type="Proteomes" id="UP000693970">
    <property type="component" value="Unassembled WGS sequence"/>
</dbReference>
<dbReference type="EMBL" id="JAGRRH010000001">
    <property type="protein sequence ID" value="KAG7375032.1"/>
    <property type="molecule type" value="Genomic_DNA"/>
</dbReference>
<feature type="compositionally biased region" description="Low complexity" evidence="1">
    <location>
        <begin position="27"/>
        <end position="40"/>
    </location>
</feature>
<comment type="caution">
    <text evidence="2">The sequence shown here is derived from an EMBL/GenBank/DDBJ whole genome shotgun (WGS) entry which is preliminary data.</text>
</comment>
<organism evidence="2 3">
    <name type="scientific">Nitzschia inconspicua</name>
    <dbReference type="NCBI Taxonomy" id="303405"/>
    <lineage>
        <taxon>Eukaryota</taxon>
        <taxon>Sar</taxon>
        <taxon>Stramenopiles</taxon>
        <taxon>Ochrophyta</taxon>
        <taxon>Bacillariophyta</taxon>
        <taxon>Bacillariophyceae</taxon>
        <taxon>Bacillariophycidae</taxon>
        <taxon>Bacillariales</taxon>
        <taxon>Bacillariaceae</taxon>
        <taxon>Nitzschia</taxon>
    </lineage>
</organism>
<sequence>MGFFLKSLSQSKGAATNKKTTFFTLPSISTSNSSMSQSLPSDEDARSISMKQGTLKIRNFSSRTTEPTTSDSSSQSSNNNEDHDVVKIQSNSSPDALTVRSRNNSSTRPPINPTTKITVAASRSGISAMSRSSKKSLKKSRSSKKKTKKVSSSCDVIVPEGVGEDHKDEVPKNIEKKSTNEFKPIEESVYRVKLEKDMTLLADAIHLDNNTRTLLASYDAKTIEDFFMMGETDFQHLLAKARNTNRGLPPLQIRKVRVLREWITQLIEKTHPDNSGMRLPWESTTKEKKNQNATEDSLLPKDWKRQFQNDLPTLKKKLRRKGDSFAEIFPWLSYFFGFRDSLCGGGF</sequence>
<evidence type="ECO:0000313" key="2">
    <source>
        <dbReference type="EMBL" id="KAG7375032.1"/>
    </source>
</evidence>
<reference evidence="2" key="1">
    <citation type="journal article" date="2021" name="Sci. Rep.">
        <title>Diploid genomic architecture of Nitzschia inconspicua, an elite biomass production diatom.</title>
        <authorList>
            <person name="Oliver A."/>
            <person name="Podell S."/>
            <person name="Pinowska A."/>
            <person name="Traller J.C."/>
            <person name="Smith S.R."/>
            <person name="McClure R."/>
            <person name="Beliaev A."/>
            <person name="Bohutskyi P."/>
            <person name="Hill E.A."/>
            <person name="Rabines A."/>
            <person name="Zheng H."/>
            <person name="Allen L.Z."/>
            <person name="Kuo A."/>
            <person name="Grigoriev I.V."/>
            <person name="Allen A.E."/>
            <person name="Hazlebeck D."/>
            <person name="Allen E.E."/>
        </authorList>
    </citation>
    <scope>NUCLEOTIDE SEQUENCE</scope>
    <source>
        <strain evidence="2">Hildebrandi</strain>
    </source>
</reference>
<dbReference type="OrthoDB" id="48970at2759"/>
<accession>A0A9K3M6P2</accession>
<evidence type="ECO:0000313" key="3">
    <source>
        <dbReference type="Proteomes" id="UP000693970"/>
    </source>
</evidence>
<dbReference type="AlphaFoldDB" id="A0A9K3M6P2"/>
<keyword evidence="3" id="KW-1185">Reference proteome</keyword>
<feature type="region of interest" description="Disordered" evidence="1">
    <location>
        <begin position="274"/>
        <end position="299"/>
    </location>
</feature>
<feature type="compositionally biased region" description="Polar residues" evidence="1">
    <location>
        <begin position="7"/>
        <end position="26"/>
    </location>
</feature>
<gene>
    <name evidence="2" type="ORF">IV203_014127</name>
</gene>
<name>A0A9K3M6P2_9STRA</name>
<feature type="compositionally biased region" description="Low complexity" evidence="1">
    <location>
        <begin position="122"/>
        <end position="131"/>
    </location>
</feature>
<feature type="compositionally biased region" description="Low complexity" evidence="1">
    <location>
        <begin position="61"/>
        <end position="77"/>
    </location>
</feature>
<proteinExistence type="predicted"/>
<feature type="compositionally biased region" description="Polar residues" evidence="1">
    <location>
        <begin position="88"/>
        <end position="117"/>
    </location>
</feature>
<reference evidence="2" key="2">
    <citation type="submission" date="2021-04" db="EMBL/GenBank/DDBJ databases">
        <authorList>
            <person name="Podell S."/>
        </authorList>
    </citation>
    <scope>NUCLEOTIDE SEQUENCE</scope>
    <source>
        <strain evidence="2">Hildebrandi</strain>
    </source>
</reference>
<protein>
    <submittedName>
        <fullName evidence="2">Uncharacterized protein</fullName>
    </submittedName>
</protein>
<feature type="region of interest" description="Disordered" evidence="1">
    <location>
        <begin position="1"/>
        <end position="153"/>
    </location>
</feature>
<feature type="compositionally biased region" description="Basic residues" evidence="1">
    <location>
        <begin position="132"/>
        <end position="149"/>
    </location>
</feature>
<evidence type="ECO:0000256" key="1">
    <source>
        <dbReference type="SAM" id="MobiDB-lite"/>
    </source>
</evidence>